<evidence type="ECO:0000313" key="7">
    <source>
        <dbReference type="Proteomes" id="UP000261540"/>
    </source>
</evidence>
<dbReference type="Pfam" id="PF14580">
    <property type="entry name" value="LRR_9"/>
    <property type="match status" value="1"/>
</dbReference>
<dbReference type="InterPro" id="IPR001611">
    <property type="entry name" value="Leu-rich_rpt"/>
</dbReference>
<dbReference type="Ensembl" id="ENSPKIT00000011231.1">
    <property type="protein sequence ID" value="ENSPKIP00000030415.1"/>
    <property type="gene ID" value="ENSPKIG00000011274.1"/>
</dbReference>
<keyword evidence="1" id="KW-0433">Leucine-rich repeat</keyword>
<reference evidence="6" key="2">
    <citation type="submission" date="2025-09" db="UniProtKB">
        <authorList>
            <consortium name="Ensembl"/>
        </authorList>
    </citation>
    <scope>IDENTIFICATION</scope>
</reference>
<keyword evidence="7" id="KW-1185">Reference proteome</keyword>
<evidence type="ECO:0000256" key="3">
    <source>
        <dbReference type="ARBA" id="ARBA00022782"/>
    </source>
</evidence>
<proteinExistence type="predicted"/>
<reference evidence="6" key="1">
    <citation type="submission" date="2025-08" db="UniProtKB">
        <authorList>
            <consortium name="Ensembl"/>
        </authorList>
    </citation>
    <scope>IDENTIFICATION</scope>
</reference>
<dbReference type="Proteomes" id="UP000261540">
    <property type="component" value="Unplaced"/>
</dbReference>
<dbReference type="STRING" id="1676925.ENSPKIP00000030415"/>
<comment type="function">
    <text evidence="4">Required for melanocyte differentiation.</text>
</comment>
<name>A0A3B3SJC2_9TELE</name>
<dbReference type="SUPFAM" id="SSF52058">
    <property type="entry name" value="L domain-like"/>
    <property type="match status" value="1"/>
</dbReference>
<dbReference type="CTD" id="83938"/>
<dbReference type="OrthoDB" id="272149at2759"/>
<dbReference type="InterPro" id="IPR043313">
    <property type="entry name" value="LRMDA"/>
</dbReference>
<dbReference type="KEGG" id="pki:111839167"/>
<dbReference type="PROSITE" id="PS51450">
    <property type="entry name" value="LRR"/>
    <property type="match status" value="1"/>
</dbReference>
<protein>
    <recommendedName>
        <fullName evidence="5">Leucine-rich melanocyte differentiation-associated protein</fullName>
    </recommendedName>
</protein>
<organism evidence="6 7">
    <name type="scientific">Paramormyrops kingsleyae</name>
    <dbReference type="NCBI Taxonomy" id="1676925"/>
    <lineage>
        <taxon>Eukaryota</taxon>
        <taxon>Metazoa</taxon>
        <taxon>Chordata</taxon>
        <taxon>Craniata</taxon>
        <taxon>Vertebrata</taxon>
        <taxon>Euteleostomi</taxon>
        <taxon>Actinopterygii</taxon>
        <taxon>Neopterygii</taxon>
        <taxon>Teleostei</taxon>
        <taxon>Osteoglossocephala</taxon>
        <taxon>Osteoglossomorpha</taxon>
        <taxon>Osteoglossiformes</taxon>
        <taxon>Mormyridae</taxon>
        <taxon>Paramormyrops</taxon>
    </lineage>
</organism>
<dbReference type="Gene3D" id="3.80.10.10">
    <property type="entry name" value="Ribonuclease Inhibitor"/>
    <property type="match status" value="1"/>
</dbReference>
<dbReference type="GeneTree" id="ENSGT00940000153289"/>
<dbReference type="PANTHER" id="PTHR46282:SF2">
    <property type="entry name" value="LEUCINE-RICH MELANOCYTE DIFFERENTIATION-ASSOCIATED PROTEIN"/>
    <property type="match status" value="1"/>
</dbReference>
<dbReference type="GO" id="GO:0030318">
    <property type="term" value="P:melanocyte differentiation"/>
    <property type="evidence" value="ECO:0007669"/>
    <property type="project" value="Ensembl"/>
</dbReference>
<evidence type="ECO:0000256" key="1">
    <source>
        <dbReference type="ARBA" id="ARBA00022614"/>
    </source>
</evidence>
<evidence type="ECO:0000256" key="5">
    <source>
        <dbReference type="ARBA" id="ARBA00073073"/>
    </source>
</evidence>
<keyword evidence="3" id="KW-0221">Differentiation</keyword>
<evidence type="ECO:0000313" key="6">
    <source>
        <dbReference type="Ensembl" id="ENSPKIP00000030415.1"/>
    </source>
</evidence>
<dbReference type="AlphaFoldDB" id="A0A3B3SJC2"/>
<evidence type="ECO:0000256" key="4">
    <source>
        <dbReference type="ARBA" id="ARBA00059627"/>
    </source>
</evidence>
<accession>A0A3B3SJC2</accession>
<keyword evidence="2" id="KW-0677">Repeat</keyword>
<sequence>MAVLAGSQISYIGQDIEEIPASLGEQYGGLARRLDVSFNQLKSLAGLKAFGQLEELVADNNLLGSDLRLPHLPCLRTLTLNKNQITDVAALVEHLHKATPSLEYLSLLGNQACPNQLVSLENNEEDYQRYRYFVLHKLNKLKFLDSRQVGEHERAEAETRGAFMKVVKPTAEADCDNAKNEPVSQLYTPLPTGSQDNKGHKGVFAKCRYAYYGKQSEGNRFISNDQL</sequence>
<evidence type="ECO:0000256" key="2">
    <source>
        <dbReference type="ARBA" id="ARBA00022737"/>
    </source>
</evidence>
<dbReference type="FunFam" id="3.80.10.10:FF:000136">
    <property type="entry name" value="leucine-rich melanocyte differentiation-associated protein isoform X1"/>
    <property type="match status" value="1"/>
</dbReference>
<dbReference type="InterPro" id="IPR032675">
    <property type="entry name" value="LRR_dom_sf"/>
</dbReference>
<dbReference type="PANTHER" id="PTHR46282">
    <property type="entry name" value="LEUCINE-RICH MELANOCYTE DIFFERENTIATION-ASSOCIATED PROTEIN"/>
    <property type="match status" value="1"/>
</dbReference>